<dbReference type="Pfam" id="PF17207">
    <property type="entry name" value="MCM_OB"/>
    <property type="match status" value="1"/>
</dbReference>
<dbReference type="GO" id="GO:1902969">
    <property type="term" value="P:mitotic DNA replication"/>
    <property type="evidence" value="ECO:0007669"/>
    <property type="project" value="TreeGrafter"/>
</dbReference>
<evidence type="ECO:0000256" key="6">
    <source>
        <dbReference type="ARBA" id="ARBA00022806"/>
    </source>
</evidence>
<evidence type="ECO:0000259" key="11">
    <source>
        <dbReference type="Pfam" id="PF17207"/>
    </source>
</evidence>
<dbReference type="Proteomes" id="UP001165082">
    <property type="component" value="Unassembled WGS sequence"/>
</dbReference>
<reference evidence="12" key="1">
    <citation type="submission" date="2022-07" db="EMBL/GenBank/DDBJ databases">
        <title>Genome analysis of Parmales, a sister group of diatoms, reveals the evolutionary specialization of diatoms from phago-mixotrophs to photoautotrophs.</title>
        <authorList>
            <person name="Ban H."/>
            <person name="Sato S."/>
            <person name="Yoshikawa S."/>
            <person name="Kazumasa Y."/>
            <person name="Nakamura Y."/>
            <person name="Ichinomiya M."/>
            <person name="Saitoh K."/>
            <person name="Sato N."/>
            <person name="Blanc-Mathieu R."/>
            <person name="Endo H."/>
            <person name="Kuwata A."/>
            <person name="Ogata H."/>
        </authorList>
    </citation>
    <scope>NUCLEOTIDE SEQUENCE</scope>
</reference>
<evidence type="ECO:0000313" key="12">
    <source>
        <dbReference type="EMBL" id="GMH69726.1"/>
    </source>
</evidence>
<comment type="function">
    <text evidence="10">Acts as component of the MCM2-7 complex (MCM complex) which is the replicative helicase essential for 'once per cell cycle' DNA replication initiation and elongation in eukaryotic cells. The active ATPase sites in the MCM2-7 ring are formed through the interaction surfaces of two neighboring subunits such that a critical structure of a conserved arginine finger motif is provided in trans relative to the ATP-binding site of the Walker A box of the adjacent subunit. The six ATPase active sites, however, are likely to contribute differentially to the complex helicase activity.</text>
</comment>
<evidence type="ECO:0000256" key="4">
    <source>
        <dbReference type="ARBA" id="ARBA00022741"/>
    </source>
</evidence>
<evidence type="ECO:0000256" key="3">
    <source>
        <dbReference type="ARBA" id="ARBA00022705"/>
    </source>
</evidence>
<dbReference type="EMBL" id="BRXZ01004163">
    <property type="protein sequence ID" value="GMH69726.1"/>
    <property type="molecule type" value="Genomic_DNA"/>
</dbReference>
<keyword evidence="13" id="KW-1185">Reference proteome</keyword>
<comment type="subunit">
    <text evidence="10">Component of the MCM2-7 complex.</text>
</comment>
<dbReference type="InterPro" id="IPR008049">
    <property type="entry name" value="MCM6"/>
</dbReference>
<dbReference type="PANTHER" id="PTHR11630:SF43">
    <property type="entry name" value="DNA REPLICATION LICENSING FACTOR MCM6"/>
    <property type="match status" value="1"/>
</dbReference>
<keyword evidence="6 10" id="KW-0347">Helicase</keyword>
<dbReference type="GO" id="GO:0042555">
    <property type="term" value="C:MCM complex"/>
    <property type="evidence" value="ECO:0007669"/>
    <property type="project" value="UniProtKB-UniRule"/>
</dbReference>
<keyword evidence="8 10" id="KW-0238">DNA-binding</keyword>
<dbReference type="GO" id="GO:1990518">
    <property type="term" value="F:single-stranded 3'-5' DNA helicase activity"/>
    <property type="evidence" value="ECO:0007669"/>
    <property type="project" value="TreeGrafter"/>
</dbReference>
<evidence type="ECO:0000256" key="7">
    <source>
        <dbReference type="ARBA" id="ARBA00022840"/>
    </source>
</evidence>
<organism evidence="12 13">
    <name type="scientific">Triparma retinervis</name>
    <dbReference type="NCBI Taxonomy" id="2557542"/>
    <lineage>
        <taxon>Eukaryota</taxon>
        <taxon>Sar</taxon>
        <taxon>Stramenopiles</taxon>
        <taxon>Ochrophyta</taxon>
        <taxon>Bolidophyceae</taxon>
        <taxon>Parmales</taxon>
        <taxon>Triparmaceae</taxon>
        <taxon>Triparma</taxon>
    </lineage>
</organism>
<dbReference type="InterPro" id="IPR012340">
    <property type="entry name" value="NA-bd_OB-fold"/>
</dbReference>
<dbReference type="AlphaFoldDB" id="A0A9W7ABN9"/>
<dbReference type="GO" id="GO:0005634">
    <property type="term" value="C:nucleus"/>
    <property type="evidence" value="ECO:0007669"/>
    <property type="project" value="UniProtKB-SubCell"/>
</dbReference>
<evidence type="ECO:0000313" key="13">
    <source>
        <dbReference type="Proteomes" id="UP001165082"/>
    </source>
</evidence>
<comment type="caution">
    <text evidence="12">The sequence shown here is derived from an EMBL/GenBank/DDBJ whole genome shotgun (WGS) entry which is preliminary data.</text>
</comment>
<comment type="subcellular location">
    <subcellularLocation>
        <location evidence="1 10">Nucleus</location>
    </subcellularLocation>
</comment>
<dbReference type="GO" id="GO:0006270">
    <property type="term" value="P:DNA replication initiation"/>
    <property type="evidence" value="ECO:0007669"/>
    <property type="project" value="UniProtKB-UniRule"/>
</dbReference>
<comment type="similarity">
    <text evidence="2 10">Belongs to the MCM family.</text>
</comment>
<keyword evidence="10" id="KW-0131">Cell cycle</keyword>
<dbReference type="GO" id="GO:0000727">
    <property type="term" value="P:double-strand break repair via break-induced replication"/>
    <property type="evidence" value="ECO:0007669"/>
    <property type="project" value="TreeGrafter"/>
</dbReference>
<keyword evidence="4 10" id="KW-0547">Nucleotide-binding</keyword>
<evidence type="ECO:0000256" key="2">
    <source>
        <dbReference type="ARBA" id="ARBA00008010"/>
    </source>
</evidence>
<dbReference type="GO" id="GO:0016787">
    <property type="term" value="F:hydrolase activity"/>
    <property type="evidence" value="ECO:0007669"/>
    <property type="project" value="UniProtKB-KW"/>
</dbReference>
<dbReference type="Gene3D" id="2.40.50.140">
    <property type="entry name" value="Nucleic acid-binding proteins"/>
    <property type="match status" value="1"/>
</dbReference>
<dbReference type="OrthoDB" id="1744952at2759"/>
<dbReference type="EC" id="3.6.4.12" evidence="10"/>
<evidence type="ECO:0000256" key="8">
    <source>
        <dbReference type="ARBA" id="ARBA00023125"/>
    </source>
</evidence>
<comment type="catalytic activity">
    <reaction evidence="10">
        <text>ATP + H2O = ADP + phosphate + H(+)</text>
        <dbReference type="Rhea" id="RHEA:13065"/>
        <dbReference type="ChEBI" id="CHEBI:15377"/>
        <dbReference type="ChEBI" id="CHEBI:15378"/>
        <dbReference type="ChEBI" id="CHEBI:30616"/>
        <dbReference type="ChEBI" id="CHEBI:43474"/>
        <dbReference type="ChEBI" id="CHEBI:456216"/>
        <dbReference type="EC" id="3.6.4.12"/>
    </reaction>
</comment>
<dbReference type="FunFam" id="2.20.28.10:FF:000003">
    <property type="entry name" value="DNA helicase"/>
    <property type="match status" value="1"/>
</dbReference>
<evidence type="ECO:0000256" key="10">
    <source>
        <dbReference type="RuleBase" id="RU368064"/>
    </source>
</evidence>
<keyword evidence="9" id="KW-0539">Nucleus</keyword>
<evidence type="ECO:0000256" key="9">
    <source>
        <dbReference type="ARBA" id="ARBA00023242"/>
    </source>
</evidence>
<name>A0A9W7ABN9_9STRA</name>
<keyword evidence="7 10" id="KW-0067">ATP-binding</keyword>
<keyword evidence="5 10" id="KW-0378">Hydrolase</keyword>
<feature type="non-terminal residue" evidence="12">
    <location>
        <position position="263"/>
    </location>
</feature>
<evidence type="ECO:0000256" key="1">
    <source>
        <dbReference type="ARBA" id="ARBA00004123"/>
    </source>
</evidence>
<sequence>MEPLPLPVNPIGVPGFAGGMNMGDVQQVRDENIDVDAGQRISIDQAGELVAARFEEDRTQFFVSVYNLPSVLAVRSLRTDKIGQLCSITGTVTRTSDVRPELLTGCFRCGKCGNVERDVEQQFQYTQPLMCTNPRCDNRSEWQLETADSTFVDWQRLRVQENSDEIPAGSMPRSIDVIVRGEVVEKAKAGDKCIFTGIMAVVPDAGGLSRAGEAAQTSRGALNNSEGVRGLKALGVRELTYKTCFVATSVLPAEVRSGLGNTR</sequence>
<dbReference type="InterPro" id="IPR031327">
    <property type="entry name" value="MCM"/>
</dbReference>
<dbReference type="SMART" id="SM00350">
    <property type="entry name" value="MCM"/>
    <property type="match status" value="1"/>
</dbReference>
<dbReference type="PANTHER" id="PTHR11630">
    <property type="entry name" value="DNA REPLICATION LICENSING FACTOR MCM FAMILY MEMBER"/>
    <property type="match status" value="1"/>
</dbReference>
<proteinExistence type="inferred from homology"/>
<gene>
    <name evidence="12" type="ORF">TrRE_jg11685</name>
</gene>
<accession>A0A9W7ABN9</accession>
<dbReference type="SUPFAM" id="SSF50249">
    <property type="entry name" value="Nucleic acid-binding proteins"/>
    <property type="match status" value="1"/>
</dbReference>
<dbReference type="GO" id="GO:0005524">
    <property type="term" value="F:ATP binding"/>
    <property type="evidence" value="ECO:0007669"/>
    <property type="project" value="UniProtKB-UniRule"/>
</dbReference>
<keyword evidence="3 10" id="KW-0235">DNA replication</keyword>
<evidence type="ECO:0000256" key="5">
    <source>
        <dbReference type="ARBA" id="ARBA00022801"/>
    </source>
</evidence>
<dbReference type="PRINTS" id="PR01662">
    <property type="entry name" value="MCMPROTEIN6"/>
</dbReference>
<feature type="domain" description="MCM OB" evidence="11">
    <location>
        <begin position="74"/>
        <end position="203"/>
    </location>
</feature>
<dbReference type="InterPro" id="IPR033762">
    <property type="entry name" value="MCM_OB"/>
</dbReference>
<dbReference type="Gene3D" id="2.20.28.10">
    <property type="match status" value="1"/>
</dbReference>
<dbReference type="GO" id="GO:0003697">
    <property type="term" value="F:single-stranded DNA binding"/>
    <property type="evidence" value="ECO:0007669"/>
    <property type="project" value="TreeGrafter"/>
</dbReference>
<protein>
    <recommendedName>
        <fullName evidence="10">DNA replication licensing factor MCM6</fullName>
        <ecNumber evidence="10">3.6.4.12</ecNumber>
    </recommendedName>
</protein>